<dbReference type="InterPro" id="IPR011009">
    <property type="entry name" value="Kinase-like_dom_sf"/>
</dbReference>
<dbReference type="PANTHER" id="PTHR45707">
    <property type="entry name" value="C2 CALCIUM/LIPID-BINDING PLANT PHOSPHORIBOSYLTRANSFERASE FAMILY PROTEIN"/>
    <property type="match status" value="1"/>
</dbReference>
<evidence type="ECO:0000256" key="8">
    <source>
        <dbReference type="ARBA" id="ARBA00048679"/>
    </source>
</evidence>
<dbReference type="InterPro" id="IPR008271">
    <property type="entry name" value="Ser/Thr_kinase_AS"/>
</dbReference>
<reference evidence="11" key="2">
    <citation type="journal article" date="2008" name="Nucleic Acids Res.">
        <title>The rice annotation project database (RAP-DB): 2008 update.</title>
        <authorList>
            <consortium name="The rice annotation project (RAP)"/>
        </authorList>
    </citation>
    <scope>GENOME REANNOTATION</scope>
    <source>
        <strain evidence="11">cv. Nipponbare</strain>
    </source>
</reference>
<gene>
    <name evidence="10" type="ordered locus">Os11g0608400</name>
</gene>
<protein>
    <recommendedName>
        <fullName evidence="1">non-specific serine/threonine protein kinase</fullName>
        <ecNumber evidence="1">2.7.11.1</ecNumber>
    </recommendedName>
</protein>
<dbReference type="EMBL" id="AP008217">
    <property type="protein sequence ID" value="BAH95374.1"/>
    <property type="molecule type" value="Genomic_DNA"/>
</dbReference>
<keyword evidence="4" id="KW-0547">Nucleotide-binding</keyword>
<comment type="catalytic activity">
    <reaction evidence="8">
        <text>L-seryl-[protein] + ATP = O-phospho-L-seryl-[protein] + ADP + H(+)</text>
        <dbReference type="Rhea" id="RHEA:17989"/>
        <dbReference type="Rhea" id="RHEA-COMP:9863"/>
        <dbReference type="Rhea" id="RHEA-COMP:11604"/>
        <dbReference type="ChEBI" id="CHEBI:15378"/>
        <dbReference type="ChEBI" id="CHEBI:29999"/>
        <dbReference type="ChEBI" id="CHEBI:30616"/>
        <dbReference type="ChEBI" id="CHEBI:83421"/>
        <dbReference type="ChEBI" id="CHEBI:456216"/>
        <dbReference type="EC" id="2.7.11.1"/>
    </reaction>
</comment>
<name>C7J870_ORYSJ</name>
<evidence type="ECO:0000256" key="5">
    <source>
        <dbReference type="ARBA" id="ARBA00022777"/>
    </source>
</evidence>
<dbReference type="Gene3D" id="1.10.510.10">
    <property type="entry name" value="Transferase(Phosphotransferase) domain 1"/>
    <property type="match status" value="1"/>
</dbReference>
<keyword evidence="5" id="KW-0418">Kinase</keyword>
<feature type="non-terminal residue" evidence="10">
    <location>
        <position position="1"/>
    </location>
</feature>
<accession>C7J870</accession>
<dbReference type="Proteomes" id="UP000000763">
    <property type="component" value="Chromosome 11"/>
</dbReference>
<dbReference type="Pfam" id="PF00069">
    <property type="entry name" value="Pkinase"/>
    <property type="match status" value="1"/>
</dbReference>
<organism evidence="10 11">
    <name type="scientific">Oryza sativa subsp. japonica</name>
    <name type="common">Rice</name>
    <dbReference type="NCBI Taxonomy" id="39947"/>
    <lineage>
        <taxon>Eukaryota</taxon>
        <taxon>Viridiplantae</taxon>
        <taxon>Streptophyta</taxon>
        <taxon>Embryophyta</taxon>
        <taxon>Tracheophyta</taxon>
        <taxon>Spermatophyta</taxon>
        <taxon>Magnoliopsida</taxon>
        <taxon>Liliopsida</taxon>
        <taxon>Poales</taxon>
        <taxon>Poaceae</taxon>
        <taxon>BOP clade</taxon>
        <taxon>Oryzoideae</taxon>
        <taxon>Oryzeae</taxon>
        <taxon>Oryzinae</taxon>
        <taxon>Oryza</taxon>
        <taxon>Oryza sativa</taxon>
    </lineage>
</organism>
<proteinExistence type="predicted"/>
<dbReference type="EC" id="2.7.11.1" evidence="1"/>
<evidence type="ECO:0000256" key="7">
    <source>
        <dbReference type="ARBA" id="ARBA00047899"/>
    </source>
</evidence>
<dbReference type="FunFam" id="1.10.510.10:FF:001023">
    <property type="entry name" value="Os07g0541700 protein"/>
    <property type="match status" value="1"/>
</dbReference>
<evidence type="ECO:0000313" key="11">
    <source>
        <dbReference type="Proteomes" id="UP000000763"/>
    </source>
</evidence>
<feature type="domain" description="Protein kinase" evidence="9">
    <location>
        <begin position="1"/>
        <end position="80"/>
    </location>
</feature>
<keyword evidence="2" id="KW-0723">Serine/threonine-protein kinase</keyword>
<keyword evidence="6" id="KW-0067">ATP-binding</keyword>
<evidence type="ECO:0000256" key="3">
    <source>
        <dbReference type="ARBA" id="ARBA00022679"/>
    </source>
</evidence>
<dbReference type="AlphaFoldDB" id="C7J870"/>
<evidence type="ECO:0000256" key="1">
    <source>
        <dbReference type="ARBA" id="ARBA00012513"/>
    </source>
</evidence>
<sequence length="80" mass="8909">LCADESCGLDWDTRYKIIKGICEGLNYLHNGSSNPIYHLDLKPSNILLDKSMIPKIADLGLSRFFATTKTHITSQIKGTL</sequence>
<reference evidence="10 11" key="1">
    <citation type="journal article" date="2005" name="Nature">
        <title>The map-based sequence of the rice genome.</title>
        <authorList>
            <consortium name="International rice genome sequencing project (IRGSP)"/>
            <person name="Matsumoto T."/>
            <person name="Wu J."/>
            <person name="Kanamori H."/>
            <person name="Katayose Y."/>
            <person name="Fujisawa M."/>
            <person name="Namiki N."/>
            <person name="Mizuno H."/>
            <person name="Yamamoto K."/>
            <person name="Antonio B.A."/>
            <person name="Baba T."/>
            <person name="Sakata K."/>
            <person name="Nagamura Y."/>
            <person name="Aoki H."/>
            <person name="Arikawa K."/>
            <person name="Arita K."/>
            <person name="Bito T."/>
            <person name="Chiden Y."/>
            <person name="Fujitsuka N."/>
            <person name="Fukunaka R."/>
            <person name="Hamada M."/>
            <person name="Harada C."/>
            <person name="Hayashi A."/>
            <person name="Hijishita S."/>
            <person name="Honda M."/>
            <person name="Hosokawa S."/>
            <person name="Ichikawa Y."/>
            <person name="Idonuma A."/>
            <person name="Iijima M."/>
            <person name="Ikeda M."/>
            <person name="Ikeno M."/>
            <person name="Ito K."/>
            <person name="Ito S."/>
            <person name="Ito T."/>
            <person name="Ito Y."/>
            <person name="Ito Y."/>
            <person name="Iwabuchi A."/>
            <person name="Kamiya K."/>
            <person name="Karasawa W."/>
            <person name="Kurita K."/>
            <person name="Katagiri S."/>
            <person name="Kikuta A."/>
            <person name="Kobayashi H."/>
            <person name="Kobayashi N."/>
            <person name="Machita K."/>
            <person name="Maehara T."/>
            <person name="Masukawa M."/>
            <person name="Mizubayashi T."/>
            <person name="Mukai Y."/>
            <person name="Nagasaki H."/>
            <person name="Nagata Y."/>
            <person name="Naito S."/>
            <person name="Nakashima M."/>
            <person name="Nakama Y."/>
            <person name="Nakamichi Y."/>
            <person name="Nakamura M."/>
            <person name="Meguro A."/>
            <person name="Negishi M."/>
            <person name="Ohta I."/>
            <person name="Ohta T."/>
            <person name="Okamoto M."/>
            <person name="Ono N."/>
            <person name="Saji S."/>
            <person name="Sakaguchi M."/>
            <person name="Sakai K."/>
            <person name="Shibata M."/>
            <person name="Shimokawa T."/>
            <person name="Song J."/>
            <person name="Takazaki Y."/>
            <person name="Terasawa K."/>
            <person name="Tsugane M."/>
            <person name="Tsuji K."/>
            <person name="Ueda S."/>
            <person name="Waki K."/>
            <person name="Yamagata H."/>
            <person name="Yamamoto M."/>
            <person name="Yamamoto S."/>
            <person name="Yamane H."/>
            <person name="Yoshiki S."/>
            <person name="Yoshihara R."/>
            <person name="Yukawa K."/>
            <person name="Zhong H."/>
            <person name="Yano M."/>
            <person name="Yuan Q."/>
            <person name="Ouyang S."/>
            <person name="Liu J."/>
            <person name="Jones K.M."/>
            <person name="Gansberger K."/>
            <person name="Moffat K."/>
            <person name="Hill J."/>
            <person name="Bera J."/>
            <person name="Fadrosh D."/>
            <person name="Jin S."/>
            <person name="Johri S."/>
            <person name="Kim M."/>
            <person name="Overton L."/>
            <person name="Reardon M."/>
            <person name="Tsitrin T."/>
            <person name="Vuong H."/>
            <person name="Weaver B."/>
            <person name="Ciecko A."/>
            <person name="Tallon L."/>
            <person name="Jackson J."/>
            <person name="Pai G."/>
            <person name="Aken S.V."/>
            <person name="Utterback T."/>
            <person name="Reidmuller S."/>
            <person name="Feldblyum T."/>
            <person name="Hsiao J."/>
            <person name="Zismann V."/>
            <person name="Iobst S."/>
            <person name="de Vazeille A.R."/>
            <person name="Buell C.R."/>
            <person name="Ying K."/>
            <person name="Li Y."/>
            <person name="Lu T."/>
            <person name="Huang Y."/>
            <person name="Zhao Q."/>
            <person name="Feng Q."/>
            <person name="Zhang L."/>
            <person name="Zhu J."/>
            <person name="Weng Q."/>
            <person name="Mu J."/>
            <person name="Lu Y."/>
            <person name="Fan D."/>
            <person name="Liu Y."/>
            <person name="Guan J."/>
            <person name="Zhang Y."/>
            <person name="Yu S."/>
            <person name="Liu X."/>
            <person name="Zhang Y."/>
            <person name="Hong G."/>
            <person name="Han B."/>
            <person name="Choisne N."/>
            <person name="Demange N."/>
            <person name="Orjeda G."/>
            <person name="Samain S."/>
            <person name="Cattolico L."/>
            <person name="Pelletier E."/>
            <person name="Couloux A."/>
            <person name="Segurens B."/>
            <person name="Wincker P."/>
            <person name="D'Hont A."/>
            <person name="Scarpelli C."/>
            <person name="Weissenbach J."/>
            <person name="Salanoubat M."/>
            <person name="Quetier F."/>
            <person name="Yu Y."/>
            <person name="Kim H.R."/>
            <person name="Rambo T."/>
            <person name="Currie J."/>
            <person name="Collura K."/>
            <person name="Luo M."/>
            <person name="Yang T."/>
            <person name="Ammiraju J.S.S."/>
            <person name="Engler F."/>
            <person name="Soderlund C."/>
            <person name="Wing R.A."/>
            <person name="Palmer L.E."/>
            <person name="de la Bastide M."/>
            <person name="Spiegel L."/>
            <person name="Nascimento L."/>
            <person name="Zutavern T."/>
            <person name="O'Shaughnessy A."/>
            <person name="Dike S."/>
            <person name="Dedhia N."/>
            <person name="Preston R."/>
            <person name="Balija V."/>
            <person name="McCombie W.R."/>
            <person name="Chow T."/>
            <person name="Chen H."/>
            <person name="Chung M."/>
            <person name="Chen C."/>
            <person name="Shaw J."/>
            <person name="Wu H."/>
            <person name="Hsiao K."/>
            <person name="Chao Y."/>
            <person name="Chu M."/>
            <person name="Cheng C."/>
            <person name="Hour A."/>
            <person name="Lee P."/>
            <person name="Lin S."/>
            <person name="Lin Y."/>
            <person name="Liou J."/>
            <person name="Liu S."/>
            <person name="Hsing Y."/>
            <person name="Raghuvanshi S."/>
            <person name="Mohanty A."/>
            <person name="Bharti A.K."/>
            <person name="Gaur A."/>
            <person name="Gupta V."/>
            <person name="Kumar D."/>
            <person name="Ravi V."/>
            <person name="Vij S."/>
            <person name="Kapur A."/>
            <person name="Khurana P."/>
            <person name="Khurana P."/>
            <person name="Khurana J.P."/>
            <person name="Tyagi A.K."/>
            <person name="Gaikwad K."/>
            <person name="Singh A."/>
            <person name="Dalal V."/>
            <person name="Srivastava S."/>
            <person name="Dixit A."/>
            <person name="Pal A.K."/>
            <person name="Ghazi I.A."/>
            <person name="Yadav M."/>
            <person name="Pandit A."/>
            <person name="Bhargava A."/>
            <person name="Sureshbabu K."/>
            <person name="Batra K."/>
            <person name="Sharma T.R."/>
            <person name="Mohapatra T."/>
            <person name="Singh N.K."/>
            <person name="Messing J."/>
            <person name="Nelson A.B."/>
            <person name="Fuks G."/>
            <person name="Kavchok S."/>
            <person name="Keizer G."/>
            <person name="Linton E."/>
            <person name="Llaca V."/>
            <person name="Song R."/>
            <person name="Tanyolac B."/>
            <person name="Young S."/>
            <person name="Ho-Il K."/>
            <person name="Hahn J.H."/>
            <person name="Sangsakoo G."/>
            <person name="Vanavichit A."/>
            <person name="de Mattos Luiz.A.T."/>
            <person name="Zimmer P.D."/>
            <person name="Malone G."/>
            <person name="Dellagostin O."/>
            <person name="de Oliveira A.C."/>
            <person name="Bevan M."/>
            <person name="Bancroft I."/>
            <person name="Minx P."/>
            <person name="Cordum H."/>
            <person name="Wilson R."/>
            <person name="Cheng Z."/>
            <person name="Jin W."/>
            <person name="Jiang J."/>
            <person name="Leong S.A."/>
            <person name="Iwama H."/>
            <person name="Gojobori T."/>
            <person name="Itoh T."/>
            <person name="Niimura Y."/>
            <person name="Fujii Y."/>
            <person name="Habara T."/>
            <person name="Sakai H."/>
            <person name="Sato Y."/>
            <person name="Wilson G."/>
            <person name="Kumar K."/>
            <person name="McCouch S."/>
            <person name="Juretic N."/>
            <person name="Hoen D."/>
            <person name="Wright S."/>
            <person name="Bruskiewich R."/>
            <person name="Bureau T."/>
            <person name="Miyao A."/>
            <person name="Hirochika H."/>
            <person name="Nishikawa T."/>
            <person name="Kadowaki K."/>
            <person name="Sugiura M."/>
            <person name="Burr B."/>
            <person name="Sasaki T."/>
        </authorList>
    </citation>
    <scope>NUCLEOTIDE SEQUENCE [LARGE SCALE GENOMIC DNA]</scope>
    <source>
        <strain evidence="11">cv. Nipponbare</strain>
    </source>
</reference>
<dbReference type="SUPFAM" id="SSF56112">
    <property type="entry name" value="Protein kinase-like (PK-like)"/>
    <property type="match status" value="1"/>
</dbReference>
<evidence type="ECO:0000313" key="10">
    <source>
        <dbReference type="EMBL" id="BAH95374.1"/>
    </source>
</evidence>
<evidence type="ECO:0000256" key="6">
    <source>
        <dbReference type="ARBA" id="ARBA00022840"/>
    </source>
</evidence>
<dbReference type="PROSITE" id="PS50011">
    <property type="entry name" value="PROTEIN_KINASE_DOM"/>
    <property type="match status" value="1"/>
</dbReference>
<keyword evidence="3" id="KW-0808">Transferase</keyword>
<dbReference type="PANTHER" id="PTHR45707:SF56">
    <property type="entry name" value="OS11G0608700 PROTEIN"/>
    <property type="match status" value="1"/>
</dbReference>
<comment type="catalytic activity">
    <reaction evidence="7">
        <text>L-threonyl-[protein] + ATP = O-phospho-L-threonyl-[protein] + ADP + H(+)</text>
        <dbReference type="Rhea" id="RHEA:46608"/>
        <dbReference type="Rhea" id="RHEA-COMP:11060"/>
        <dbReference type="Rhea" id="RHEA-COMP:11605"/>
        <dbReference type="ChEBI" id="CHEBI:15378"/>
        <dbReference type="ChEBI" id="CHEBI:30013"/>
        <dbReference type="ChEBI" id="CHEBI:30616"/>
        <dbReference type="ChEBI" id="CHEBI:61977"/>
        <dbReference type="ChEBI" id="CHEBI:456216"/>
        <dbReference type="EC" id="2.7.11.1"/>
    </reaction>
</comment>
<dbReference type="KEGG" id="dosa:Os11g0608400"/>
<dbReference type="PROSITE" id="PS00108">
    <property type="entry name" value="PROTEIN_KINASE_ST"/>
    <property type="match status" value="1"/>
</dbReference>
<evidence type="ECO:0000256" key="4">
    <source>
        <dbReference type="ARBA" id="ARBA00022741"/>
    </source>
</evidence>
<dbReference type="InterPro" id="IPR000719">
    <property type="entry name" value="Prot_kinase_dom"/>
</dbReference>
<evidence type="ECO:0000259" key="9">
    <source>
        <dbReference type="PROSITE" id="PS50011"/>
    </source>
</evidence>
<dbReference type="GO" id="GO:0004674">
    <property type="term" value="F:protein serine/threonine kinase activity"/>
    <property type="evidence" value="ECO:0007669"/>
    <property type="project" value="UniProtKB-KW"/>
</dbReference>
<dbReference type="GO" id="GO:0005524">
    <property type="term" value="F:ATP binding"/>
    <property type="evidence" value="ECO:0007669"/>
    <property type="project" value="UniProtKB-KW"/>
</dbReference>
<evidence type="ECO:0000256" key="2">
    <source>
        <dbReference type="ARBA" id="ARBA00022527"/>
    </source>
</evidence>